<proteinExistence type="predicted"/>
<evidence type="ECO:0000256" key="1">
    <source>
        <dbReference type="SAM" id="MobiDB-lite"/>
    </source>
</evidence>
<name>A0A2I0A932_9ASPA</name>
<protein>
    <submittedName>
        <fullName evidence="2">Uncharacterized protein</fullName>
    </submittedName>
</protein>
<feature type="region of interest" description="Disordered" evidence="1">
    <location>
        <begin position="31"/>
        <end position="55"/>
    </location>
</feature>
<keyword evidence="3" id="KW-1185">Reference proteome</keyword>
<sequence>MRRPCMHHHTAPPRGRLRAARLLPVINSQAVDSAQLPAPSTHRQPCAPRRAQVRA</sequence>
<dbReference type="EMBL" id="KZ452009">
    <property type="protein sequence ID" value="PKA52059.1"/>
    <property type="molecule type" value="Genomic_DNA"/>
</dbReference>
<accession>A0A2I0A932</accession>
<organism evidence="2 3">
    <name type="scientific">Apostasia shenzhenica</name>
    <dbReference type="NCBI Taxonomy" id="1088818"/>
    <lineage>
        <taxon>Eukaryota</taxon>
        <taxon>Viridiplantae</taxon>
        <taxon>Streptophyta</taxon>
        <taxon>Embryophyta</taxon>
        <taxon>Tracheophyta</taxon>
        <taxon>Spermatophyta</taxon>
        <taxon>Magnoliopsida</taxon>
        <taxon>Liliopsida</taxon>
        <taxon>Asparagales</taxon>
        <taxon>Orchidaceae</taxon>
        <taxon>Apostasioideae</taxon>
        <taxon>Apostasia</taxon>
    </lineage>
</organism>
<dbReference type="AlphaFoldDB" id="A0A2I0A932"/>
<evidence type="ECO:0000313" key="3">
    <source>
        <dbReference type="Proteomes" id="UP000236161"/>
    </source>
</evidence>
<evidence type="ECO:0000313" key="2">
    <source>
        <dbReference type="EMBL" id="PKA52059.1"/>
    </source>
</evidence>
<reference evidence="2 3" key="1">
    <citation type="journal article" date="2017" name="Nature">
        <title>The Apostasia genome and the evolution of orchids.</title>
        <authorList>
            <person name="Zhang G.Q."/>
            <person name="Liu K.W."/>
            <person name="Li Z."/>
            <person name="Lohaus R."/>
            <person name="Hsiao Y.Y."/>
            <person name="Niu S.C."/>
            <person name="Wang J.Y."/>
            <person name="Lin Y.C."/>
            <person name="Xu Q."/>
            <person name="Chen L.J."/>
            <person name="Yoshida K."/>
            <person name="Fujiwara S."/>
            <person name="Wang Z.W."/>
            <person name="Zhang Y.Q."/>
            <person name="Mitsuda N."/>
            <person name="Wang M."/>
            <person name="Liu G.H."/>
            <person name="Pecoraro L."/>
            <person name="Huang H.X."/>
            <person name="Xiao X.J."/>
            <person name="Lin M."/>
            <person name="Wu X.Y."/>
            <person name="Wu W.L."/>
            <person name="Chen Y.Y."/>
            <person name="Chang S.B."/>
            <person name="Sakamoto S."/>
            <person name="Ohme-Takagi M."/>
            <person name="Yagi M."/>
            <person name="Zeng S.J."/>
            <person name="Shen C.Y."/>
            <person name="Yeh C.M."/>
            <person name="Luo Y.B."/>
            <person name="Tsai W.C."/>
            <person name="Van de Peer Y."/>
            <person name="Liu Z.J."/>
        </authorList>
    </citation>
    <scope>NUCLEOTIDE SEQUENCE [LARGE SCALE GENOMIC DNA]</scope>
    <source>
        <strain evidence="3">cv. Shenzhen</strain>
        <tissue evidence="2">Stem</tissue>
    </source>
</reference>
<gene>
    <name evidence="2" type="ORF">AXF42_Ash013996</name>
</gene>
<dbReference type="Proteomes" id="UP000236161">
    <property type="component" value="Unassembled WGS sequence"/>
</dbReference>